<evidence type="ECO:0000313" key="1">
    <source>
        <dbReference type="EMBL" id="VEI63150.1"/>
    </source>
</evidence>
<evidence type="ECO:0000313" key="2">
    <source>
        <dbReference type="Proteomes" id="UP000270487"/>
    </source>
</evidence>
<dbReference type="InterPro" id="IPR025332">
    <property type="entry name" value="DUF4238"/>
</dbReference>
<sequence>MGFLFMADRKNQHFVPQFYFKFFSKDKKSICVYRKWDEKVVPTAPIKNQSSKPWFYGSDGVVEKELGNLEGHLNTTLRKIIDNKSLECLTEEYKAVVRAGIMLQRVRTSLFRDAHEFSSNKMAQYNFELMVNKNQGFSPEEKASYIKKLK</sequence>
<dbReference type="Proteomes" id="UP000270487">
    <property type="component" value="Chromosome"/>
</dbReference>
<reference evidence="1 2" key="1">
    <citation type="submission" date="2018-12" db="EMBL/GenBank/DDBJ databases">
        <authorList>
            <consortium name="Pathogen Informatics"/>
        </authorList>
    </citation>
    <scope>NUCLEOTIDE SEQUENCE [LARGE SCALE GENOMIC DNA]</scope>
    <source>
        <strain evidence="1 2">NCTC13193</strain>
    </source>
</reference>
<gene>
    <name evidence="1" type="ORF">NCTC13193_00672</name>
</gene>
<evidence type="ECO:0008006" key="3">
    <source>
        <dbReference type="Google" id="ProtNLM"/>
    </source>
</evidence>
<name>A0A448S5W3_SERFO</name>
<accession>A0A448S5W3</accession>
<proteinExistence type="predicted"/>
<dbReference type="Pfam" id="PF14022">
    <property type="entry name" value="DUF4238"/>
    <property type="match status" value="1"/>
</dbReference>
<protein>
    <recommendedName>
        <fullName evidence="3">DUF4238 domain-containing protein</fullName>
    </recommendedName>
</protein>
<organism evidence="1 2">
    <name type="scientific">Serratia fonticola</name>
    <dbReference type="NCBI Taxonomy" id="47917"/>
    <lineage>
        <taxon>Bacteria</taxon>
        <taxon>Pseudomonadati</taxon>
        <taxon>Pseudomonadota</taxon>
        <taxon>Gammaproteobacteria</taxon>
        <taxon>Enterobacterales</taxon>
        <taxon>Yersiniaceae</taxon>
        <taxon>Serratia</taxon>
    </lineage>
</organism>
<dbReference type="EMBL" id="LR134492">
    <property type="protein sequence ID" value="VEI63150.1"/>
    <property type="molecule type" value="Genomic_DNA"/>
</dbReference>
<dbReference type="AlphaFoldDB" id="A0A448S5W3"/>